<evidence type="ECO:0000313" key="1">
    <source>
        <dbReference type="EMBL" id="PVH94953.1"/>
    </source>
</evidence>
<gene>
    <name evidence="1" type="ORF">DM02DRAFT_173032</name>
</gene>
<organism evidence="1 2">
    <name type="scientific">Periconia macrospinosa</name>
    <dbReference type="NCBI Taxonomy" id="97972"/>
    <lineage>
        <taxon>Eukaryota</taxon>
        <taxon>Fungi</taxon>
        <taxon>Dikarya</taxon>
        <taxon>Ascomycota</taxon>
        <taxon>Pezizomycotina</taxon>
        <taxon>Dothideomycetes</taxon>
        <taxon>Pleosporomycetidae</taxon>
        <taxon>Pleosporales</taxon>
        <taxon>Massarineae</taxon>
        <taxon>Periconiaceae</taxon>
        <taxon>Periconia</taxon>
    </lineage>
</organism>
<proteinExistence type="predicted"/>
<evidence type="ECO:0000313" key="2">
    <source>
        <dbReference type="Proteomes" id="UP000244855"/>
    </source>
</evidence>
<keyword evidence="2" id="KW-1185">Reference proteome</keyword>
<sequence>MTLYWTMKICTGPSVAPPHYLPRRLWFFVARVPSVHGLHVPNRLPFVAPTLLRACAYMYVFSITEVHLSAFIYQNGLICKSC</sequence>
<reference evidence="1 2" key="1">
    <citation type="journal article" date="2018" name="Sci. Rep.">
        <title>Comparative genomics provides insights into the lifestyle and reveals functional heterogeneity of dark septate endophytic fungi.</title>
        <authorList>
            <person name="Knapp D.G."/>
            <person name="Nemeth J.B."/>
            <person name="Barry K."/>
            <person name="Hainaut M."/>
            <person name="Henrissat B."/>
            <person name="Johnson J."/>
            <person name="Kuo A."/>
            <person name="Lim J.H.P."/>
            <person name="Lipzen A."/>
            <person name="Nolan M."/>
            <person name="Ohm R.A."/>
            <person name="Tamas L."/>
            <person name="Grigoriev I.V."/>
            <person name="Spatafora J.W."/>
            <person name="Nagy L.G."/>
            <person name="Kovacs G.M."/>
        </authorList>
    </citation>
    <scope>NUCLEOTIDE SEQUENCE [LARGE SCALE GENOMIC DNA]</scope>
    <source>
        <strain evidence="1 2">DSE2036</strain>
    </source>
</reference>
<protein>
    <submittedName>
        <fullName evidence="1">Uncharacterized protein</fullName>
    </submittedName>
</protein>
<dbReference type="EMBL" id="KZ805514">
    <property type="protein sequence ID" value="PVH94953.1"/>
    <property type="molecule type" value="Genomic_DNA"/>
</dbReference>
<name>A0A2V1DBP1_9PLEO</name>
<dbReference type="Proteomes" id="UP000244855">
    <property type="component" value="Unassembled WGS sequence"/>
</dbReference>
<accession>A0A2V1DBP1</accession>
<dbReference type="AlphaFoldDB" id="A0A2V1DBP1"/>